<name>A0A1I7MZD2_9HYPH</name>
<accession>A0A1I7MZD2</accession>
<dbReference type="InterPro" id="IPR002078">
    <property type="entry name" value="Sigma_54_int"/>
</dbReference>
<dbReference type="EMBL" id="FPCK01000001">
    <property type="protein sequence ID" value="SFV27787.1"/>
    <property type="molecule type" value="Genomic_DNA"/>
</dbReference>
<feature type="coiled-coil region" evidence="9">
    <location>
        <begin position="114"/>
        <end position="141"/>
    </location>
</feature>
<protein>
    <submittedName>
        <fullName evidence="12">Two-component system, NtrC family, C4-dicarboxylate transport response regulator DctD</fullName>
    </submittedName>
</protein>
<dbReference type="SMART" id="SM00448">
    <property type="entry name" value="REC"/>
    <property type="match status" value="1"/>
</dbReference>
<dbReference type="Proteomes" id="UP000199074">
    <property type="component" value="Unassembled WGS sequence"/>
</dbReference>
<keyword evidence="6" id="KW-0010">Activator</keyword>
<dbReference type="GO" id="GO:0043565">
    <property type="term" value="F:sequence-specific DNA binding"/>
    <property type="evidence" value="ECO:0007669"/>
    <property type="project" value="InterPro"/>
</dbReference>
<reference evidence="12 13" key="1">
    <citation type="submission" date="2016-10" db="EMBL/GenBank/DDBJ databases">
        <authorList>
            <person name="de Groot N.N."/>
        </authorList>
    </citation>
    <scope>NUCLEOTIDE SEQUENCE [LARGE SCALE GENOMIC DNA]</scope>
    <source>
        <strain evidence="12 13">IPL20</strain>
    </source>
</reference>
<dbReference type="InterPro" id="IPR025943">
    <property type="entry name" value="Sigma_54_int_dom_ATP-bd_2"/>
</dbReference>
<sequence>MTRGKIVFIDDEPDLCAAAADWLEASGFSIEVFTDPLEALQTIDAAKTECVVSDMRMPRLSGLDLLSRLQHRDPELPVVLLTGHGDVPLAVEAMQAGAYHFLEKPYDAEQLVSLLDNAVERRRLKREIERLRDEPADLEARLIGTSPAIGQIRRSVQHLAEIDVDVLITGETGTGKEVVARALHDFGRRRSAPFVAINCAAIPEAIFESEFFGHERGAFTGAASSRQGRIAFAAGGTVFLDEIESMPLGLQAKLLRVIQERVVEPVGANRQIPVDVRFIAATKVDLRAESEAGRFRSDLYFRLATIDLPLPPLRERVEDIPLLFAVFARRAAERHGLPLRELSAQMSFELQHQHWPGNVRELKSLAERTVIGFGVSALAPLARQSLPDLVAQFEAGMIAQALEQTDGATADAADLLGVPRRTLNEKIARYGLRGDRSPGEFPPG</sequence>
<dbReference type="InterPro" id="IPR003593">
    <property type="entry name" value="AAA+_ATPase"/>
</dbReference>
<dbReference type="Pfam" id="PF02954">
    <property type="entry name" value="HTH_8"/>
    <property type="match status" value="1"/>
</dbReference>
<dbReference type="Pfam" id="PF00072">
    <property type="entry name" value="Response_reg"/>
    <property type="match status" value="1"/>
</dbReference>
<keyword evidence="4" id="KW-0902">Two-component regulatory system</keyword>
<dbReference type="PRINTS" id="PR01590">
    <property type="entry name" value="HTHFIS"/>
</dbReference>
<feature type="domain" description="Response regulatory" evidence="11">
    <location>
        <begin position="5"/>
        <end position="119"/>
    </location>
</feature>
<evidence type="ECO:0000256" key="1">
    <source>
        <dbReference type="ARBA" id="ARBA00022553"/>
    </source>
</evidence>
<evidence type="ECO:0000313" key="12">
    <source>
        <dbReference type="EMBL" id="SFV27787.1"/>
    </source>
</evidence>
<proteinExistence type="predicted"/>
<dbReference type="PANTHER" id="PTHR32071:SF57">
    <property type="entry name" value="C4-DICARBOXYLATE TRANSPORT TRANSCRIPTIONAL REGULATORY PROTEIN DCTD"/>
    <property type="match status" value="1"/>
</dbReference>
<keyword evidence="13" id="KW-1185">Reference proteome</keyword>
<dbReference type="InterPro" id="IPR009057">
    <property type="entry name" value="Homeodomain-like_sf"/>
</dbReference>
<dbReference type="InterPro" id="IPR058031">
    <property type="entry name" value="AAA_lid_NorR"/>
</dbReference>
<evidence type="ECO:0000256" key="2">
    <source>
        <dbReference type="ARBA" id="ARBA00022741"/>
    </source>
</evidence>
<evidence type="ECO:0000256" key="5">
    <source>
        <dbReference type="ARBA" id="ARBA00023015"/>
    </source>
</evidence>
<dbReference type="RefSeq" id="WP_092420118.1">
    <property type="nucleotide sequence ID" value="NZ_FPCK01000001.1"/>
</dbReference>
<dbReference type="GO" id="GO:0005524">
    <property type="term" value="F:ATP binding"/>
    <property type="evidence" value="ECO:0007669"/>
    <property type="project" value="UniProtKB-KW"/>
</dbReference>
<feature type="domain" description="Sigma-54 factor interaction" evidence="10">
    <location>
        <begin position="142"/>
        <end position="371"/>
    </location>
</feature>
<keyword evidence="1 8" id="KW-0597">Phosphoprotein</keyword>
<evidence type="ECO:0000256" key="6">
    <source>
        <dbReference type="ARBA" id="ARBA00023159"/>
    </source>
</evidence>
<dbReference type="PANTHER" id="PTHR32071">
    <property type="entry name" value="TRANSCRIPTIONAL REGULATORY PROTEIN"/>
    <property type="match status" value="1"/>
</dbReference>
<dbReference type="Pfam" id="PF25601">
    <property type="entry name" value="AAA_lid_14"/>
    <property type="match status" value="1"/>
</dbReference>
<keyword evidence="9" id="KW-0175">Coiled coil</keyword>
<dbReference type="FunFam" id="3.40.50.300:FF:000006">
    <property type="entry name" value="DNA-binding transcriptional regulator NtrC"/>
    <property type="match status" value="1"/>
</dbReference>
<evidence type="ECO:0000256" key="3">
    <source>
        <dbReference type="ARBA" id="ARBA00022840"/>
    </source>
</evidence>
<evidence type="ECO:0000256" key="7">
    <source>
        <dbReference type="ARBA" id="ARBA00023163"/>
    </source>
</evidence>
<keyword evidence="7" id="KW-0804">Transcription</keyword>
<evidence type="ECO:0000259" key="11">
    <source>
        <dbReference type="PROSITE" id="PS50110"/>
    </source>
</evidence>
<dbReference type="InterPro" id="IPR002197">
    <property type="entry name" value="HTH_Fis"/>
</dbReference>
<dbReference type="InterPro" id="IPR025662">
    <property type="entry name" value="Sigma_54_int_dom_ATP-bd_1"/>
</dbReference>
<dbReference type="Pfam" id="PF00158">
    <property type="entry name" value="Sigma54_activat"/>
    <property type="match status" value="1"/>
</dbReference>
<dbReference type="GO" id="GO:0000160">
    <property type="term" value="P:phosphorelay signal transduction system"/>
    <property type="evidence" value="ECO:0007669"/>
    <property type="project" value="UniProtKB-KW"/>
</dbReference>
<organism evidence="12 13">
    <name type="scientific">Devosia crocina</name>
    <dbReference type="NCBI Taxonomy" id="429728"/>
    <lineage>
        <taxon>Bacteria</taxon>
        <taxon>Pseudomonadati</taxon>
        <taxon>Pseudomonadota</taxon>
        <taxon>Alphaproteobacteria</taxon>
        <taxon>Hyphomicrobiales</taxon>
        <taxon>Devosiaceae</taxon>
        <taxon>Devosia</taxon>
    </lineage>
</organism>
<dbReference type="PROSITE" id="PS50045">
    <property type="entry name" value="SIGMA54_INTERACT_4"/>
    <property type="match status" value="1"/>
</dbReference>
<dbReference type="InterPro" id="IPR011006">
    <property type="entry name" value="CheY-like_superfamily"/>
</dbReference>
<dbReference type="OrthoDB" id="9802388at2"/>
<dbReference type="SMART" id="SM00382">
    <property type="entry name" value="AAA"/>
    <property type="match status" value="1"/>
</dbReference>
<dbReference type="CDD" id="cd00009">
    <property type="entry name" value="AAA"/>
    <property type="match status" value="1"/>
</dbReference>
<evidence type="ECO:0000256" key="9">
    <source>
        <dbReference type="SAM" id="Coils"/>
    </source>
</evidence>
<dbReference type="SUPFAM" id="SSF46689">
    <property type="entry name" value="Homeodomain-like"/>
    <property type="match status" value="1"/>
</dbReference>
<dbReference type="SUPFAM" id="SSF52540">
    <property type="entry name" value="P-loop containing nucleoside triphosphate hydrolases"/>
    <property type="match status" value="1"/>
</dbReference>
<dbReference type="FunFam" id="3.40.50.2300:FF:000018">
    <property type="entry name" value="DNA-binding transcriptional regulator NtrC"/>
    <property type="match status" value="1"/>
</dbReference>
<dbReference type="Gene3D" id="1.10.10.60">
    <property type="entry name" value="Homeodomain-like"/>
    <property type="match status" value="1"/>
</dbReference>
<dbReference type="Gene3D" id="3.40.50.300">
    <property type="entry name" value="P-loop containing nucleotide triphosphate hydrolases"/>
    <property type="match status" value="1"/>
</dbReference>
<dbReference type="SUPFAM" id="SSF52172">
    <property type="entry name" value="CheY-like"/>
    <property type="match status" value="1"/>
</dbReference>
<dbReference type="InterPro" id="IPR027417">
    <property type="entry name" value="P-loop_NTPase"/>
</dbReference>
<keyword evidence="2" id="KW-0547">Nucleotide-binding</keyword>
<dbReference type="STRING" id="429728.SAMN05216456_0362"/>
<keyword evidence="3" id="KW-0067">ATP-binding</keyword>
<gene>
    <name evidence="12" type="ORF">SAMN05216456_0362</name>
</gene>
<dbReference type="PROSITE" id="PS00675">
    <property type="entry name" value="SIGMA54_INTERACT_1"/>
    <property type="match status" value="1"/>
</dbReference>
<evidence type="ECO:0000256" key="8">
    <source>
        <dbReference type="PROSITE-ProRule" id="PRU00169"/>
    </source>
</evidence>
<dbReference type="Gene3D" id="3.40.50.2300">
    <property type="match status" value="1"/>
</dbReference>
<dbReference type="Gene3D" id="1.10.8.60">
    <property type="match status" value="1"/>
</dbReference>
<dbReference type="PROSITE" id="PS50110">
    <property type="entry name" value="RESPONSE_REGULATORY"/>
    <property type="match status" value="1"/>
</dbReference>
<dbReference type="PROSITE" id="PS00676">
    <property type="entry name" value="SIGMA54_INTERACT_2"/>
    <property type="match status" value="1"/>
</dbReference>
<evidence type="ECO:0000313" key="13">
    <source>
        <dbReference type="Proteomes" id="UP000199074"/>
    </source>
</evidence>
<dbReference type="InterPro" id="IPR001789">
    <property type="entry name" value="Sig_transdc_resp-reg_receiver"/>
</dbReference>
<evidence type="ECO:0000259" key="10">
    <source>
        <dbReference type="PROSITE" id="PS50045"/>
    </source>
</evidence>
<feature type="modified residue" description="4-aspartylphosphate" evidence="8">
    <location>
        <position position="54"/>
    </location>
</feature>
<evidence type="ECO:0000256" key="4">
    <source>
        <dbReference type="ARBA" id="ARBA00023012"/>
    </source>
</evidence>
<dbReference type="AlphaFoldDB" id="A0A1I7MZD2"/>
<dbReference type="GO" id="GO:0006355">
    <property type="term" value="P:regulation of DNA-templated transcription"/>
    <property type="evidence" value="ECO:0007669"/>
    <property type="project" value="InterPro"/>
</dbReference>
<keyword evidence="5" id="KW-0805">Transcription regulation</keyword>